<dbReference type="PANTHER" id="PTHR24056:SF432">
    <property type="entry name" value="OS10G0154500 PROTEIN"/>
    <property type="match status" value="1"/>
</dbReference>
<dbReference type="Pfam" id="PF00069">
    <property type="entry name" value="Pkinase"/>
    <property type="match status" value="1"/>
</dbReference>
<evidence type="ECO:0000256" key="1">
    <source>
        <dbReference type="ARBA" id="ARBA00012409"/>
    </source>
</evidence>
<evidence type="ECO:0000256" key="5">
    <source>
        <dbReference type="ARBA" id="ARBA00049280"/>
    </source>
</evidence>
<dbReference type="OrthoDB" id="693776at2759"/>
<dbReference type="GO" id="GO:0008353">
    <property type="term" value="F:RNA polymerase II CTD heptapeptide repeat kinase activity"/>
    <property type="evidence" value="ECO:0007669"/>
    <property type="project" value="UniProtKB-EC"/>
</dbReference>
<feature type="non-terminal residue" evidence="7">
    <location>
        <position position="159"/>
    </location>
</feature>
<keyword evidence="4" id="KW-0067">ATP-binding</keyword>
<dbReference type="PANTHER" id="PTHR24056">
    <property type="entry name" value="CELL DIVISION PROTEIN KINASE"/>
    <property type="match status" value="1"/>
</dbReference>
<dbReference type="SUPFAM" id="SSF56112">
    <property type="entry name" value="Protein kinase-like (PK-like)"/>
    <property type="match status" value="2"/>
</dbReference>
<feature type="domain" description="Protein kinase" evidence="6">
    <location>
        <begin position="1"/>
        <end position="159"/>
    </location>
</feature>
<evidence type="ECO:0000259" key="6">
    <source>
        <dbReference type="PROSITE" id="PS50011"/>
    </source>
</evidence>
<accession>A0A5J9TJ47</accession>
<keyword evidence="2" id="KW-0597">Phosphoprotein</keyword>
<keyword evidence="8" id="KW-1185">Reference proteome</keyword>
<dbReference type="EMBL" id="RWGY01000039">
    <property type="protein sequence ID" value="TVU11332.1"/>
    <property type="molecule type" value="Genomic_DNA"/>
</dbReference>
<comment type="caution">
    <text evidence="7">The sequence shown here is derived from an EMBL/GenBank/DDBJ whole genome shotgun (WGS) entry which is preliminary data.</text>
</comment>
<reference evidence="7 8" key="1">
    <citation type="journal article" date="2019" name="Sci. Rep.">
        <title>A high-quality genome of Eragrostis curvula grass provides insights into Poaceae evolution and supports new strategies to enhance forage quality.</title>
        <authorList>
            <person name="Carballo J."/>
            <person name="Santos B.A.C.M."/>
            <person name="Zappacosta D."/>
            <person name="Garbus I."/>
            <person name="Selva J.P."/>
            <person name="Gallo C.A."/>
            <person name="Diaz A."/>
            <person name="Albertini E."/>
            <person name="Caccamo M."/>
            <person name="Echenique V."/>
        </authorList>
    </citation>
    <scope>NUCLEOTIDE SEQUENCE [LARGE SCALE GENOMIC DNA]</scope>
    <source>
        <strain evidence="8">cv. Victoria</strain>
        <tissue evidence="7">Leaf</tissue>
    </source>
</reference>
<dbReference type="EC" id="2.7.11.23" evidence="1"/>
<comment type="catalytic activity">
    <reaction evidence="5">
        <text>[DNA-directed RNA polymerase] + ATP = phospho-[DNA-directed RNA polymerase] + ADP + H(+)</text>
        <dbReference type="Rhea" id="RHEA:10216"/>
        <dbReference type="Rhea" id="RHEA-COMP:11321"/>
        <dbReference type="Rhea" id="RHEA-COMP:11322"/>
        <dbReference type="ChEBI" id="CHEBI:15378"/>
        <dbReference type="ChEBI" id="CHEBI:30616"/>
        <dbReference type="ChEBI" id="CHEBI:43176"/>
        <dbReference type="ChEBI" id="CHEBI:68546"/>
        <dbReference type="ChEBI" id="CHEBI:456216"/>
        <dbReference type="EC" id="2.7.11.23"/>
    </reaction>
</comment>
<dbReference type="Gene3D" id="1.10.510.10">
    <property type="entry name" value="Transferase(Phosphotransferase) domain 1"/>
    <property type="match status" value="1"/>
</dbReference>
<dbReference type="InterPro" id="IPR000719">
    <property type="entry name" value="Prot_kinase_dom"/>
</dbReference>
<dbReference type="InterPro" id="IPR011009">
    <property type="entry name" value="Kinase-like_dom_sf"/>
</dbReference>
<dbReference type="AlphaFoldDB" id="A0A5J9TJ47"/>
<dbReference type="Proteomes" id="UP000324897">
    <property type="component" value="Chromosome 3"/>
</dbReference>
<evidence type="ECO:0000256" key="4">
    <source>
        <dbReference type="ARBA" id="ARBA00022840"/>
    </source>
</evidence>
<protein>
    <recommendedName>
        <fullName evidence="1">[RNA-polymerase]-subunit kinase</fullName>
        <ecNumber evidence="1">2.7.11.23</ecNumber>
    </recommendedName>
</protein>
<dbReference type="Gramene" id="TVU11332">
    <property type="protein sequence ID" value="TVU11332"/>
    <property type="gene ID" value="EJB05_44912"/>
</dbReference>
<evidence type="ECO:0000256" key="2">
    <source>
        <dbReference type="ARBA" id="ARBA00022553"/>
    </source>
</evidence>
<dbReference type="GO" id="GO:0005524">
    <property type="term" value="F:ATP binding"/>
    <property type="evidence" value="ECO:0007669"/>
    <property type="project" value="UniProtKB-KW"/>
</dbReference>
<organism evidence="7 8">
    <name type="scientific">Eragrostis curvula</name>
    <name type="common">weeping love grass</name>
    <dbReference type="NCBI Taxonomy" id="38414"/>
    <lineage>
        <taxon>Eukaryota</taxon>
        <taxon>Viridiplantae</taxon>
        <taxon>Streptophyta</taxon>
        <taxon>Embryophyta</taxon>
        <taxon>Tracheophyta</taxon>
        <taxon>Spermatophyta</taxon>
        <taxon>Magnoliopsida</taxon>
        <taxon>Liliopsida</taxon>
        <taxon>Poales</taxon>
        <taxon>Poaceae</taxon>
        <taxon>PACMAD clade</taxon>
        <taxon>Chloridoideae</taxon>
        <taxon>Eragrostideae</taxon>
        <taxon>Eragrostidinae</taxon>
        <taxon>Eragrostis</taxon>
    </lineage>
</organism>
<proteinExistence type="predicted"/>
<evidence type="ECO:0000313" key="7">
    <source>
        <dbReference type="EMBL" id="TVU11332.1"/>
    </source>
</evidence>
<dbReference type="PROSITE" id="PS50011">
    <property type="entry name" value="PROTEIN_KINASE_DOM"/>
    <property type="match status" value="1"/>
</dbReference>
<sequence>MKLCDFGTAAPETRTTPYPEPRVGTLWYRSPKQLQGGRSYGPGVDVWALGCVMVERVGAGLSSLKPRDANCNPRYRSPDRAAARQPVSSVMVELLTGKPLFGKADDEDELLVMAMLLRQEIVSAGPEVFSDLPEPLSQAGREVLRGLLCFDPEERLTAA</sequence>
<keyword evidence="3" id="KW-0547">Nucleotide-binding</keyword>
<feature type="non-terminal residue" evidence="7">
    <location>
        <position position="1"/>
    </location>
</feature>
<name>A0A5J9TJ47_9POAL</name>
<dbReference type="GO" id="GO:0005634">
    <property type="term" value="C:nucleus"/>
    <property type="evidence" value="ECO:0007669"/>
    <property type="project" value="TreeGrafter"/>
</dbReference>
<evidence type="ECO:0000256" key="3">
    <source>
        <dbReference type="ARBA" id="ARBA00022741"/>
    </source>
</evidence>
<dbReference type="GO" id="GO:0007346">
    <property type="term" value="P:regulation of mitotic cell cycle"/>
    <property type="evidence" value="ECO:0007669"/>
    <property type="project" value="TreeGrafter"/>
</dbReference>
<evidence type="ECO:0000313" key="8">
    <source>
        <dbReference type="Proteomes" id="UP000324897"/>
    </source>
</evidence>
<gene>
    <name evidence="7" type="ORF">EJB05_44912</name>
</gene>
<dbReference type="InterPro" id="IPR050108">
    <property type="entry name" value="CDK"/>
</dbReference>